<reference evidence="1 2" key="1">
    <citation type="submission" date="2018-07" db="EMBL/GenBank/DDBJ databases">
        <authorList>
            <person name="Quirk P.G."/>
            <person name="Krulwich T.A."/>
        </authorList>
    </citation>
    <scope>NUCLEOTIDE SEQUENCE [LARGE SCALE GENOMIC DNA]</scope>
    <source>
        <strain evidence="1 2">CC-BB4</strain>
    </source>
</reference>
<protein>
    <recommendedName>
        <fullName evidence="3">CdiI immunity protein domain-containing protein</fullName>
    </recommendedName>
</protein>
<gene>
    <name evidence="1" type="ORF">DW352_07755</name>
</gene>
<evidence type="ECO:0000313" key="2">
    <source>
        <dbReference type="Proteomes" id="UP000254889"/>
    </source>
</evidence>
<dbReference type="EMBL" id="CP031417">
    <property type="protein sequence ID" value="AXK80418.1"/>
    <property type="molecule type" value="Genomic_DNA"/>
</dbReference>
<dbReference type="AlphaFoldDB" id="A0A345ZU21"/>
<accession>A0A345ZU21</accession>
<dbReference type="KEGG" id="ptaw:DW352_07755"/>
<dbReference type="RefSeq" id="WP_115690048.1">
    <property type="nucleotide sequence ID" value="NZ_CP031417.1"/>
</dbReference>
<evidence type="ECO:0000313" key="1">
    <source>
        <dbReference type="EMBL" id="AXK80418.1"/>
    </source>
</evidence>
<keyword evidence="2" id="KW-1185">Reference proteome</keyword>
<organism evidence="1 2">
    <name type="scientific">Pseudolabrys taiwanensis</name>
    <dbReference type="NCBI Taxonomy" id="331696"/>
    <lineage>
        <taxon>Bacteria</taxon>
        <taxon>Pseudomonadati</taxon>
        <taxon>Pseudomonadota</taxon>
        <taxon>Alphaproteobacteria</taxon>
        <taxon>Hyphomicrobiales</taxon>
        <taxon>Xanthobacteraceae</taxon>
        <taxon>Pseudolabrys</taxon>
    </lineage>
</organism>
<dbReference type="OrthoDB" id="583167at2"/>
<name>A0A345ZU21_9HYPH</name>
<proteinExistence type="predicted"/>
<dbReference type="Proteomes" id="UP000254889">
    <property type="component" value="Chromosome"/>
</dbReference>
<evidence type="ECO:0008006" key="3">
    <source>
        <dbReference type="Google" id="ProtNLM"/>
    </source>
</evidence>
<sequence length="94" mass="10500">MSTLDSFYGYLAAHFADADLAGQTDEEAAVAEVSAESRQAYLEILVEGRRVLAAPTLEWKRIGGSANRHFKSEAETRAWLTRMIDLLEARLEQL</sequence>